<proteinExistence type="predicted"/>
<keyword evidence="2" id="KW-0808">Transferase</keyword>
<evidence type="ECO:0000256" key="1">
    <source>
        <dbReference type="SAM" id="MobiDB-lite"/>
    </source>
</evidence>
<organism evidence="2 3">
    <name type="scientific">Aspergillus lucknowensis</name>
    <dbReference type="NCBI Taxonomy" id="176173"/>
    <lineage>
        <taxon>Eukaryota</taxon>
        <taxon>Fungi</taxon>
        <taxon>Dikarya</taxon>
        <taxon>Ascomycota</taxon>
        <taxon>Pezizomycotina</taxon>
        <taxon>Eurotiomycetes</taxon>
        <taxon>Eurotiomycetidae</taxon>
        <taxon>Eurotiales</taxon>
        <taxon>Aspergillaceae</taxon>
        <taxon>Aspergillus</taxon>
        <taxon>Aspergillus subgen. Nidulantes</taxon>
    </lineage>
</organism>
<protein>
    <submittedName>
        <fullName evidence="2">S-adenosyl-L-methionine-dependent methyltransferase</fullName>
    </submittedName>
</protein>
<feature type="region of interest" description="Disordered" evidence="1">
    <location>
        <begin position="1"/>
        <end position="36"/>
    </location>
</feature>
<dbReference type="SUPFAM" id="SSF53335">
    <property type="entry name" value="S-adenosyl-L-methionine-dependent methyltransferases"/>
    <property type="match status" value="1"/>
</dbReference>
<dbReference type="EMBL" id="JBFXLQ010000003">
    <property type="protein sequence ID" value="KAL2871664.1"/>
    <property type="molecule type" value="Genomic_DNA"/>
</dbReference>
<dbReference type="Proteomes" id="UP001610432">
    <property type="component" value="Unassembled WGS sequence"/>
</dbReference>
<accession>A0ABR4M507</accession>
<dbReference type="GO" id="GO:0032259">
    <property type="term" value="P:methylation"/>
    <property type="evidence" value="ECO:0007669"/>
    <property type="project" value="UniProtKB-KW"/>
</dbReference>
<name>A0ABR4M507_9EURO</name>
<evidence type="ECO:0000313" key="3">
    <source>
        <dbReference type="Proteomes" id="UP001610432"/>
    </source>
</evidence>
<dbReference type="Gene3D" id="3.40.50.150">
    <property type="entry name" value="Vaccinia Virus protein VP39"/>
    <property type="match status" value="1"/>
</dbReference>
<dbReference type="Pfam" id="PF13489">
    <property type="entry name" value="Methyltransf_23"/>
    <property type="match status" value="1"/>
</dbReference>
<keyword evidence="3" id="KW-1185">Reference proteome</keyword>
<gene>
    <name evidence="2" type="ORF">BJX67DRAFT_369756</name>
</gene>
<sequence length="265" mass="30047">MGEPLFFSNVSHRSSTRAPIHPPNDNNNDKETNDSLDDLLNVPNALPREPHHVYNLKLNGKLYLAPIQDYKLLDVGTGTGIWAKEFANLHPSPSVIGTGLSSIQISWVPPNIQFEVDDCCDEGLYGKDAFGFVHVRGFYGDIKPGGYIEQVEQSVVPRSDDMTTDGTLFEEWAKVSLQAGDAFGKSLRMLDESRDRRIKAGFVDVVERRFKQLGLFNRLQWEEGIDGWSMFLLTTILAWSREEVELYLTHTRKALREPRIHADQE</sequence>
<reference evidence="2 3" key="1">
    <citation type="submission" date="2024-07" db="EMBL/GenBank/DDBJ databases">
        <title>Section-level genome sequencing and comparative genomics of Aspergillus sections Usti and Cavernicolus.</title>
        <authorList>
            <consortium name="Lawrence Berkeley National Laboratory"/>
            <person name="Nybo J.L."/>
            <person name="Vesth T.C."/>
            <person name="Theobald S."/>
            <person name="Frisvad J.C."/>
            <person name="Larsen T.O."/>
            <person name="Kjaerboelling I."/>
            <person name="Rothschild-Mancinelli K."/>
            <person name="Lyhne E.K."/>
            <person name="Kogle M.E."/>
            <person name="Barry K."/>
            <person name="Clum A."/>
            <person name="Na H."/>
            <person name="Ledsgaard L."/>
            <person name="Lin J."/>
            <person name="Lipzen A."/>
            <person name="Kuo A."/>
            <person name="Riley R."/>
            <person name="Mondo S."/>
            <person name="Labutti K."/>
            <person name="Haridas S."/>
            <person name="Pangalinan J."/>
            <person name="Salamov A.A."/>
            <person name="Simmons B.A."/>
            <person name="Magnuson J.K."/>
            <person name="Chen J."/>
            <person name="Drula E."/>
            <person name="Henrissat B."/>
            <person name="Wiebenga A."/>
            <person name="Lubbers R.J."/>
            <person name="Gomes A.C."/>
            <person name="Macurrencykelacurrency M.R."/>
            <person name="Stajich J."/>
            <person name="Grigoriev I.V."/>
            <person name="Mortensen U.H."/>
            <person name="De Vries R.P."/>
            <person name="Baker S.E."/>
            <person name="Andersen M.R."/>
        </authorList>
    </citation>
    <scope>NUCLEOTIDE SEQUENCE [LARGE SCALE GENOMIC DNA]</scope>
    <source>
        <strain evidence="2 3">CBS 449.75</strain>
    </source>
</reference>
<feature type="compositionally biased region" description="Polar residues" evidence="1">
    <location>
        <begin position="8"/>
        <end position="17"/>
    </location>
</feature>
<dbReference type="GeneID" id="98145880"/>
<dbReference type="InterPro" id="IPR029063">
    <property type="entry name" value="SAM-dependent_MTases_sf"/>
</dbReference>
<evidence type="ECO:0000313" key="2">
    <source>
        <dbReference type="EMBL" id="KAL2871664.1"/>
    </source>
</evidence>
<keyword evidence="2" id="KW-0489">Methyltransferase</keyword>
<dbReference type="RefSeq" id="XP_070890643.1">
    <property type="nucleotide sequence ID" value="XM_071030808.1"/>
</dbReference>
<comment type="caution">
    <text evidence="2">The sequence shown here is derived from an EMBL/GenBank/DDBJ whole genome shotgun (WGS) entry which is preliminary data.</text>
</comment>
<dbReference type="GO" id="GO:0008168">
    <property type="term" value="F:methyltransferase activity"/>
    <property type="evidence" value="ECO:0007669"/>
    <property type="project" value="UniProtKB-KW"/>
</dbReference>